<dbReference type="SUPFAM" id="SSF158472">
    <property type="entry name" value="HAMP domain-like"/>
    <property type="match status" value="1"/>
</dbReference>
<evidence type="ECO:0000256" key="4">
    <source>
        <dbReference type="PROSITE-ProRule" id="PRU00284"/>
    </source>
</evidence>
<dbReference type="InterPro" id="IPR004089">
    <property type="entry name" value="MCPsignal_dom"/>
</dbReference>
<reference evidence="9 10" key="1">
    <citation type="submission" date="2020-08" db="EMBL/GenBank/DDBJ databases">
        <title>The Agave Microbiome: Exploring the role of microbial communities in plant adaptations to desert environments.</title>
        <authorList>
            <person name="Partida-Martinez L.P."/>
        </authorList>
    </citation>
    <scope>NUCLEOTIDE SEQUENCE [LARGE SCALE GENOMIC DNA]</scope>
    <source>
        <strain evidence="9 10">AS3.12</strain>
    </source>
</reference>
<dbReference type="InterPro" id="IPR004090">
    <property type="entry name" value="Chemotax_Me-accpt_rcpt"/>
</dbReference>
<dbReference type="GO" id="GO:0007165">
    <property type="term" value="P:signal transduction"/>
    <property type="evidence" value="ECO:0007669"/>
    <property type="project" value="UniProtKB-KW"/>
</dbReference>
<evidence type="ECO:0000256" key="3">
    <source>
        <dbReference type="ARBA" id="ARBA00029447"/>
    </source>
</evidence>
<dbReference type="GO" id="GO:0016020">
    <property type="term" value="C:membrane"/>
    <property type="evidence" value="ECO:0007669"/>
    <property type="project" value="UniProtKB-SubCell"/>
</dbReference>
<dbReference type="InterPro" id="IPR051310">
    <property type="entry name" value="MCP_chemotaxis"/>
</dbReference>
<dbReference type="Proteomes" id="UP000585437">
    <property type="component" value="Unassembled WGS sequence"/>
</dbReference>
<dbReference type="FunFam" id="1.10.287.950:FF:000001">
    <property type="entry name" value="Methyl-accepting chemotaxis sensory transducer"/>
    <property type="match status" value="1"/>
</dbReference>
<dbReference type="PRINTS" id="PR00260">
    <property type="entry name" value="CHEMTRNSDUCR"/>
</dbReference>
<evidence type="ECO:0000256" key="2">
    <source>
        <dbReference type="ARBA" id="ARBA00022500"/>
    </source>
</evidence>
<dbReference type="PANTHER" id="PTHR43531">
    <property type="entry name" value="PROTEIN ICFG"/>
    <property type="match status" value="1"/>
</dbReference>
<organism evidence="9 10">
    <name type="scientific">Rhizobium soli</name>
    <dbReference type="NCBI Taxonomy" id="424798"/>
    <lineage>
        <taxon>Bacteria</taxon>
        <taxon>Pseudomonadati</taxon>
        <taxon>Pseudomonadota</taxon>
        <taxon>Alphaproteobacteria</taxon>
        <taxon>Hyphomicrobiales</taxon>
        <taxon>Rhizobiaceae</taxon>
        <taxon>Rhizobium/Agrobacterium group</taxon>
        <taxon>Rhizobium</taxon>
    </lineage>
</organism>
<evidence type="ECO:0000313" key="9">
    <source>
        <dbReference type="EMBL" id="MBB6507208.1"/>
    </source>
</evidence>
<feature type="compositionally biased region" description="Low complexity" evidence="5">
    <location>
        <begin position="610"/>
        <end position="621"/>
    </location>
</feature>
<dbReference type="PANTHER" id="PTHR43531:SF11">
    <property type="entry name" value="METHYL-ACCEPTING CHEMOTAXIS PROTEIN 3"/>
    <property type="match status" value="1"/>
</dbReference>
<feature type="transmembrane region" description="Helical" evidence="6">
    <location>
        <begin position="188"/>
        <end position="209"/>
    </location>
</feature>
<comment type="caution">
    <text evidence="9">The sequence shown here is derived from an EMBL/GenBank/DDBJ whole genome shotgun (WGS) entry which is preliminary data.</text>
</comment>
<dbReference type="EMBL" id="JACHBU010000001">
    <property type="protein sequence ID" value="MBB6507208.1"/>
    <property type="molecule type" value="Genomic_DNA"/>
</dbReference>
<feature type="compositionally biased region" description="Low complexity" evidence="5">
    <location>
        <begin position="644"/>
        <end position="656"/>
    </location>
</feature>
<keyword evidence="6" id="KW-0472">Membrane</keyword>
<dbReference type="SMART" id="SM00283">
    <property type="entry name" value="MA"/>
    <property type="match status" value="1"/>
</dbReference>
<sequence length="656" mass="69230">MSFLKNASIRTKILSVLIPLCVVGLGATSFVASRYKAADTSYSDFISTDTVAAVEMARANRNLAATGYAAYQTLAYPRGSEGMTAATAFYKESKTNLMVRLEHIRTLVPTRAADLDPLVTRVKAVLTLTDEAVALGENDQDEIAKAALVKVDQQVLPLAKDLAAFLERLSADVNTKSNAITDETNSTIFNALLVLAVVFSAGIVGALLVSAKGITKPIANLRERMASLARGETEAPIEGQDRRDELGAMAAAVAVFRDNALERIRLEREADANRSLSDRERIERDAQKAKDAADTQFAVDQLAGGLAKLAQGDVAYRLDTPFVAHLDALRNNFNDSVANLQETLQAVGNNARGIDGGANEIRAAADDLSKRTEQQAASVEETAAALEQITTTVKDSSKRAEEVGNLVTKARAGAERSGAVVRDAVTAMQGIEKSSGEISSIIGVIDEIAFQTNLLALNAGVEAARAGEAGKGFAVVAQEVRELAQRSAKAAKEIKELITASSEHVRSGVHLVGETGKALEVIVAEVQEINRHVNAIVDSAREQAVGLQEINTAVNTMDQGTQQNAAMVEESTAASHSLAKEAASLNDLLSRFNLGQGENRSASNGRRGHAPSAPMAVSPASRQTPSPARALGNRIASAFGGGSSSAAAQAQSWEEF</sequence>
<dbReference type="GO" id="GO:0004888">
    <property type="term" value="F:transmembrane signaling receptor activity"/>
    <property type="evidence" value="ECO:0007669"/>
    <property type="project" value="InterPro"/>
</dbReference>
<evidence type="ECO:0000256" key="5">
    <source>
        <dbReference type="SAM" id="MobiDB-lite"/>
    </source>
</evidence>
<dbReference type="AlphaFoldDB" id="A0A7X0JGN3"/>
<dbReference type="Gene3D" id="6.10.340.10">
    <property type="match status" value="1"/>
</dbReference>
<keyword evidence="2" id="KW-0145">Chemotaxis</keyword>
<dbReference type="PROSITE" id="PS50111">
    <property type="entry name" value="CHEMOTAXIS_TRANSDUC_2"/>
    <property type="match status" value="1"/>
</dbReference>
<dbReference type="Pfam" id="PF00672">
    <property type="entry name" value="HAMP"/>
    <property type="match status" value="1"/>
</dbReference>
<dbReference type="InterPro" id="IPR003660">
    <property type="entry name" value="HAMP_dom"/>
</dbReference>
<dbReference type="SMART" id="SM00304">
    <property type="entry name" value="HAMP"/>
    <property type="match status" value="3"/>
</dbReference>
<keyword evidence="4" id="KW-0807">Transducer</keyword>
<dbReference type="CDD" id="cd06225">
    <property type="entry name" value="HAMP"/>
    <property type="match status" value="1"/>
</dbReference>
<proteinExistence type="inferred from homology"/>
<keyword evidence="6" id="KW-0812">Transmembrane</keyword>
<feature type="domain" description="Methyl-accepting transducer" evidence="7">
    <location>
        <begin position="350"/>
        <end position="579"/>
    </location>
</feature>
<comment type="similarity">
    <text evidence="3">Belongs to the methyl-accepting chemotaxis (MCP) protein family.</text>
</comment>
<evidence type="ECO:0000259" key="8">
    <source>
        <dbReference type="PROSITE" id="PS50885"/>
    </source>
</evidence>
<feature type="domain" description="HAMP" evidence="8">
    <location>
        <begin position="212"/>
        <end position="265"/>
    </location>
</feature>
<evidence type="ECO:0000256" key="6">
    <source>
        <dbReference type="SAM" id="Phobius"/>
    </source>
</evidence>
<dbReference type="GO" id="GO:0006935">
    <property type="term" value="P:chemotaxis"/>
    <property type="evidence" value="ECO:0007669"/>
    <property type="project" value="UniProtKB-KW"/>
</dbReference>
<gene>
    <name evidence="9" type="ORF">F4695_000527</name>
</gene>
<dbReference type="CDD" id="cd11386">
    <property type="entry name" value="MCP_signal"/>
    <property type="match status" value="1"/>
</dbReference>
<accession>A0A7X0JGN3</accession>
<dbReference type="Pfam" id="PF00015">
    <property type="entry name" value="MCPsignal"/>
    <property type="match status" value="1"/>
</dbReference>
<comment type="subcellular location">
    <subcellularLocation>
        <location evidence="1">Membrane</location>
    </subcellularLocation>
</comment>
<dbReference type="RefSeq" id="WP_184653658.1">
    <property type="nucleotide sequence ID" value="NZ_JACHBU010000001.1"/>
</dbReference>
<name>A0A7X0JGN3_9HYPH</name>
<feature type="region of interest" description="Disordered" evidence="5">
    <location>
        <begin position="596"/>
        <end position="656"/>
    </location>
</feature>
<keyword evidence="10" id="KW-1185">Reference proteome</keyword>
<protein>
    <submittedName>
        <fullName evidence="9">Methyl-accepting chemotaxis protein</fullName>
    </submittedName>
</protein>
<dbReference type="SUPFAM" id="SSF58104">
    <property type="entry name" value="Methyl-accepting chemotaxis protein (MCP) signaling domain"/>
    <property type="match status" value="1"/>
</dbReference>
<feature type="domain" description="HAMP" evidence="8">
    <location>
        <begin position="293"/>
        <end position="345"/>
    </location>
</feature>
<evidence type="ECO:0000313" key="10">
    <source>
        <dbReference type="Proteomes" id="UP000585437"/>
    </source>
</evidence>
<evidence type="ECO:0000259" key="7">
    <source>
        <dbReference type="PROSITE" id="PS50111"/>
    </source>
</evidence>
<dbReference type="Gene3D" id="1.10.287.950">
    <property type="entry name" value="Methyl-accepting chemotaxis protein"/>
    <property type="match status" value="1"/>
</dbReference>
<evidence type="ECO:0000256" key="1">
    <source>
        <dbReference type="ARBA" id="ARBA00004370"/>
    </source>
</evidence>
<dbReference type="PROSITE" id="PS50885">
    <property type="entry name" value="HAMP"/>
    <property type="match status" value="2"/>
</dbReference>
<keyword evidence="6" id="KW-1133">Transmembrane helix</keyword>